<evidence type="ECO:0000313" key="2">
    <source>
        <dbReference type="Proteomes" id="UP000287033"/>
    </source>
</evidence>
<gene>
    <name evidence="1" type="ORF">chiPu_0032459</name>
</gene>
<proteinExistence type="predicted"/>
<reference evidence="1 2" key="1">
    <citation type="journal article" date="2018" name="Nat. Ecol. Evol.">
        <title>Shark genomes provide insights into elasmobranch evolution and the origin of vertebrates.</title>
        <authorList>
            <person name="Hara Y"/>
            <person name="Yamaguchi K"/>
            <person name="Onimaru K"/>
            <person name="Kadota M"/>
            <person name="Koyanagi M"/>
            <person name="Keeley SD"/>
            <person name="Tatsumi K"/>
            <person name="Tanaka K"/>
            <person name="Motone F"/>
            <person name="Kageyama Y"/>
            <person name="Nozu R"/>
            <person name="Adachi N"/>
            <person name="Nishimura O"/>
            <person name="Nakagawa R"/>
            <person name="Tanegashima C"/>
            <person name="Kiyatake I"/>
            <person name="Matsumoto R"/>
            <person name="Murakumo K"/>
            <person name="Nishida K"/>
            <person name="Terakita A"/>
            <person name="Kuratani S"/>
            <person name="Sato K"/>
            <person name="Hyodo S Kuraku.S."/>
        </authorList>
    </citation>
    <scope>NUCLEOTIDE SEQUENCE [LARGE SCALE GENOMIC DNA]</scope>
</reference>
<sequence>MKTRPEEDRLDALSSLGKAFIEKSAWQGRWEQTK</sequence>
<comment type="caution">
    <text evidence="1">The sequence shown here is derived from an EMBL/GenBank/DDBJ whole genome shotgun (WGS) entry which is preliminary data.</text>
</comment>
<dbReference type="AlphaFoldDB" id="A0A401U090"/>
<name>A0A401U090_CHIPU</name>
<protein>
    <submittedName>
        <fullName evidence="1">Uncharacterized protein</fullName>
    </submittedName>
</protein>
<accession>A0A401U090</accession>
<dbReference type="EMBL" id="BEZZ01237417">
    <property type="protein sequence ID" value="GCC48308.1"/>
    <property type="molecule type" value="Genomic_DNA"/>
</dbReference>
<evidence type="ECO:0000313" key="1">
    <source>
        <dbReference type="EMBL" id="GCC48308.1"/>
    </source>
</evidence>
<feature type="non-terminal residue" evidence="1">
    <location>
        <position position="34"/>
    </location>
</feature>
<keyword evidence="2" id="KW-1185">Reference proteome</keyword>
<dbReference type="Proteomes" id="UP000287033">
    <property type="component" value="Unassembled WGS sequence"/>
</dbReference>
<organism evidence="1 2">
    <name type="scientific">Chiloscyllium punctatum</name>
    <name type="common">Brownbanded bambooshark</name>
    <name type="synonym">Hemiscyllium punctatum</name>
    <dbReference type="NCBI Taxonomy" id="137246"/>
    <lineage>
        <taxon>Eukaryota</taxon>
        <taxon>Metazoa</taxon>
        <taxon>Chordata</taxon>
        <taxon>Craniata</taxon>
        <taxon>Vertebrata</taxon>
        <taxon>Chondrichthyes</taxon>
        <taxon>Elasmobranchii</taxon>
        <taxon>Galeomorphii</taxon>
        <taxon>Galeoidea</taxon>
        <taxon>Orectolobiformes</taxon>
        <taxon>Hemiscylliidae</taxon>
        <taxon>Chiloscyllium</taxon>
    </lineage>
</organism>